<organism evidence="1 2">
    <name type="scientific">Xylaria curta</name>
    <dbReference type="NCBI Taxonomy" id="42375"/>
    <lineage>
        <taxon>Eukaryota</taxon>
        <taxon>Fungi</taxon>
        <taxon>Dikarya</taxon>
        <taxon>Ascomycota</taxon>
        <taxon>Pezizomycotina</taxon>
        <taxon>Sordariomycetes</taxon>
        <taxon>Xylariomycetidae</taxon>
        <taxon>Xylariales</taxon>
        <taxon>Xylariaceae</taxon>
        <taxon>Xylaria</taxon>
    </lineage>
</organism>
<reference evidence="1" key="1">
    <citation type="submission" date="2022-10" db="EMBL/GenBank/DDBJ databases">
        <title>Genome Sequence of Xylaria curta.</title>
        <authorList>
            <person name="Buettner E."/>
        </authorList>
    </citation>
    <scope>NUCLEOTIDE SEQUENCE</scope>
    <source>
        <strain evidence="1">Babe10</strain>
    </source>
</reference>
<evidence type="ECO:0000313" key="1">
    <source>
        <dbReference type="EMBL" id="KAJ2976766.1"/>
    </source>
</evidence>
<protein>
    <submittedName>
        <fullName evidence="1">Uncharacterized protein</fullName>
    </submittedName>
</protein>
<dbReference type="EMBL" id="JAPDGR010002262">
    <property type="protein sequence ID" value="KAJ2976766.1"/>
    <property type="molecule type" value="Genomic_DNA"/>
</dbReference>
<gene>
    <name evidence="1" type="ORF">NUW58_g8004</name>
</gene>
<accession>A0ACC1NE40</accession>
<comment type="caution">
    <text evidence="1">The sequence shown here is derived from an EMBL/GenBank/DDBJ whole genome shotgun (WGS) entry which is preliminary data.</text>
</comment>
<sequence length="160" mass="17939">MCFRTSDSEKEAEEATRQRQPPMIDNNYSEPVKKYRRNRLHKEMPRPSISGDASRLRPPPTAQRRYSFLPPTVSSKDGSTCRRRKPLPIDVSERIKKKVHWGSPDESVSPATLKQHACGCIDKADESCGRPYCCKWAIGGCGCHVTADPGDVSPVSETHE</sequence>
<keyword evidence="2" id="KW-1185">Reference proteome</keyword>
<proteinExistence type="predicted"/>
<name>A0ACC1NE40_9PEZI</name>
<evidence type="ECO:0000313" key="2">
    <source>
        <dbReference type="Proteomes" id="UP001143856"/>
    </source>
</evidence>
<dbReference type="Proteomes" id="UP001143856">
    <property type="component" value="Unassembled WGS sequence"/>
</dbReference>